<dbReference type="KEGG" id="salm:D0Y50_05085"/>
<accession>A0A346NJU8</accession>
<keyword evidence="1" id="KW-0472">Membrane</keyword>
<dbReference type="EMBL" id="CP031769">
    <property type="protein sequence ID" value="AXR05805.1"/>
    <property type="molecule type" value="Genomic_DNA"/>
</dbReference>
<dbReference type="AlphaFoldDB" id="A0A346NJU8"/>
<protein>
    <submittedName>
        <fullName evidence="2">Envelope stress response membrane protein PspB</fullName>
    </submittedName>
</protein>
<name>A0A346NJU8_9ALTE</name>
<dbReference type="NCBIfam" id="NF006993">
    <property type="entry name" value="PRK09458.1"/>
    <property type="match status" value="1"/>
</dbReference>
<dbReference type="InterPro" id="IPR009554">
    <property type="entry name" value="Phageshock_PspB"/>
</dbReference>
<reference evidence="2 3" key="1">
    <citation type="submission" date="2018-08" db="EMBL/GenBank/DDBJ databases">
        <title>Salinimonas sediminis sp. nov., a piezophilic bacterium isolated from a deep-sea sediment sample from the New Britain Trench.</title>
        <authorList>
            <person name="Cao J."/>
        </authorList>
    </citation>
    <scope>NUCLEOTIDE SEQUENCE [LARGE SCALE GENOMIC DNA]</scope>
    <source>
        <strain evidence="2 3">N102</strain>
    </source>
</reference>
<dbReference type="Proteomes" id="UP000262073">
    <property type="component" value="Chromosome"/>
</dbReference>
<dbReference type="GO" id="GO:0006355">
    <property type="term" value="P:regulation of DNA-templated transcription"/>
    <property type="evidence" value="ECO:0007669"/>
    <property type="project" value="InterPro"/>
</dbReference>
<proteinExistence type="predicted"/>
<feature type="transmembrane region" description="Helical" evidence="1">
    <location>
        <begin position="6"/>
        <end position="27"/>
    </location>
</feature>
<dbReference type="Pfam" id="PF06667">
    <property type="entry name" value="PspB"/>
    <property type="match status" value="1"/>
</dbReference>
<sequence>MDEAILALLITPIILFMVLVAPIWLILHYRSKKNISQGLSKEEHEALEGLAQKADTMAERIKTLEAILDSEAPQWRNRA</sequence>
<dbReference type="NCBIfam" id="TIGR02976">
    <property type="entry name" value="phageshock_pspB"/>
    <property type="match status" value="1"/>
</dbReference>
<organism evidence="2 3">
    <name type="scientific">Salinimonas sediminis</name>
    <dbReference type="NCBI Taxonomy" id="2303538"/>
    <lineage>
        <taxon>Bacteria</taxon>
        <taxon>Pseudomonadati</taxon>
        <taxon>Pseudomonadota</taxon>
        <taxon>Gammaproteobacteria</taxon>
        <taxon>Alteromonadales</taxon>
        <taxon>Alteromonadaceae</taxon>
        <taxon>Alteromonas/Salinimonas group</taxon>
        <taxon>Salinimonas</taxon>
    </lineage>
</organism>
<keyword evidence="1" id="KW-0812">Transmembrane</keyword>
<gene>
    <name evidence="2" type="primary">pspB</name>
    <name evidence="2" type="ORF">D0Y50_05085</name>
</gene>
<dbReference type="GO" id="GO:0009271">
    <property type="term" value="P:phage shock"/>
    <property type="evidence" value="ECO:0007669"/>
    <property type="project" value="InterPro"/>
</dbReference>
<keyword evidence="1" id="KW-1133">Transmembrane helix</keyword>
<keyword evidence="3" id="KW-1185">Reference proteome</keyword>
<dbReference type="RefSeq" id="WP_108566420.1">
    <property type="nucleotide sequence ID" value="NZ_CP031769.1"/>
</dbReference>
<evidence type="ECO:0000313" key="3">
    <source>
        <dbReference type="Proteomes" id="UP000262073"/>
    </source>
</evidence>
<evidence type="ECO:0000256" key="1">
    <source>
        <dbReference type="SAM" id="Phobius"/>
    </source>
</evidence>
<dbReference type="OrthoDB" id="6198106at2"/>
<evidence type="ECO:0000313" key="2">
    <source>
        <dbReference type="EMBL" id="AXR05805.1"/>
    </source>
</evidence>